<evidence type="ECO:0000256" key="1">
    <source>
        <dbReference type="SAM" id="MobiDB-lite"/>
    </source>
</evidence>
<evidence type="ECO:0000313" key="3">
    <source>
        <dbReference type="Proteomes" id="UP000596427"/>
    </source>
</evidence>
<reference evidence="2 3" key="1">
    <citation type="submission" date="2020-10" db="EMBL/GenBank/DDBJ databases">
        <title>Degradation of 1,4-Dioxane by Xanthobacter sp. YN2, via a Novel Group-2 Soluble Di-Iron Monooxygenase.</title>
        <authorList>
            <person name="Ma F."/>
            <person name="Wang Y."/>
            <person name="Yang J."/>
            <person name="Guo H."/>
            <person name="Su D."/>
            <person name="Yu L."/>
        </authorList>
    </citation>
    <scope>NUCLEOTIDE SEQUENCE [LARGE SCALE GENOMIC DNA]</scope>
    <source>
        <strain evidence="2 3">YN2</strain>
    </source>
</reference>
<dbReference type="KEGG" id="xdi:EZH22_20785"/>
<dbReference type="Proteomes" id="UP000596427">
    <property type="component" value="Chromosome"/>
</dbReference>
<keyword evidence="3" id="KW-1185">Reference proteome</keyword>
<organism evidence="2 3">
    <name type="scientific">Xanthobacter dioxanivorans</name>
    <dbReference type="NCBI Taxonomy" id="2528964"/>
    <lineage>
        <taxon>Bacteria</taxon>
        <taxon>Pseudomonadati</taxon>
        <taxon>Pseudomonadota</taxon>
        <taxon>Alphaproteobacteria</taxon>
        <taxon>Hyphomicrobiales</taxon>
        <taxon>Xanthobacteraceae</taxon>
        <taxon>Xanthobacter</taxon>
    </lineage>
</organism>
<dbReference type="RefSeq" id="WP_203192358.1">
    <property type="nucleotide sequence ID" value="NZ_CP063362.1"/>
</dbReference>
<feature type="region of interest" description="Disordered" evidence="1">
    <location>
        <begin position="28"/>
        <end position="62"/>
    </location>
</feature>
<accession>A0A974PLE2</accession>
<proteinExistence type="predicted"/>
<sequence>MITPATLARTGTLAYFLKDGIWREEPTRRPHVQRPWMPRLPPAPAEVSVGTAEDAEADAASP</sequence>
<evidence type="ECO:0000313" key="2">
    <source>
        <dbReference type="EMBL" id="QRG05493.1"/>
    </source>
</evidence>
<gene>
    <name evidence="2" type="ORF">EZH22_20785</name>
</gene>
<name>A0A974PLE2_9HYPH</name>
<feature type="compositionally biased region" description="Acidic residues" evidence="1">
    <location>
        <begin position="53"/>
        <end position="62"/>
    </location>
</feature>
<dbReference type="EMBL" id="CP063362">
    <property type="protein sequence ID" value="QRG05493.1"/>
    <property type="molecule type" value="Genomic_DNA"/>
</dbReference>
<protein>
    <submittedName>
        <fullName evidence="2">Uncharacterized protein</fullName>
    </submittedName>
</protein>
<dbReference type="AlphaFoldDB" id="A0A974PLE2"/>